<reference evidence="2 3" key="1">
    <citation type="submission" date="2020-04" db="EMBL/GenBank/DDBJ databases">
        <title>Ralstonia insidiosa genome sequencing and assembly.</title>
        <authorList>
            <person name="Martins R.C.R."/>
            <person name="Perdigao-Neto L.V."/>
            <person name="Levin A.S.S."/>
            <person name="Costa S.F."/>
        </authorList>
    </citation>
    <scope>NUCLEOTIDE SEQUENCE [LARGE SCALE GENOMIC DNA]</scope>
    <source>
        <strain evidence="2 3">5047</strain>
    </source>
</reference>
<dbReference type="InterPro" id="IPR050445">
    <property type="entry name" value="Bact_polysacc_biosynth/exp"/>
</dbReference>
<protein>
    <recommendedName>
        <fullName evidence="4">Polysaccharide chain length determinant N-terminal domain-containing protein</fullName>
    </recommendedName>
</protein>
<organism evidence="2 3">
    <name type="scientific">Ralstonia insidiosa</name>
    <dbReference type="NCBI Taxonomy" id="190721"/>
    <lineage>
        <taxon>Bacteria</taxon>
        <taxon>Pseudomonadati</taxon>
        <taxon>Pseudomonadota</taxon>
        <taxon>Betaproteobacteria</taxon>
        <taxon>Burkholderiales</taxon>
        <taxon>Burkholderiaceae</taxon>
        <taxon>Ralstonia</taxon>
    </lineage>
</organism>
<dbReference type="PANTHER" id="PTHR32309">
    <property type="entry name" value="TYROSINE-PROTEIN KINASE"/>
    <property type="match status" value="1"/>
</dbReference>
<evidence type="ECO:0000313" key="3">
    <source>
        <dbReference type="Proteomes" id="UP000575469"/>
    </source>
</evidence>
<evidence type="ECO:0000313" key="2">
    <source>
        <dbReference type="EMBL" id="NMV41897.1"/>
    </source>
</evidence>
<feature type="transmembrane region" description="Helical" evidence="1">
    <location>
        <begin position="25"/>
        <end position="44"/>
    </location>
</feature>
<dbReference type="AlphaFoldDB" id="A0A848P8V8"/>
<accession>A0A848P8V8</accession>
<keyword evidence="1" id="KW-0812">Transmembrane</keyword>
<dbReference type="EMBL" id="JABBZM010000040">
    <property type="protein sequence ID" value="NMV41897.1"/>
    <property type="molecule type" value="Genomic_DNA"/>
</dbReference>
<evidence type="ECO:0008006" key="4">
    <source>
        <dbReference type="Google" id="ProtNLM"/>
    </source>
</evidence>
<dbReference type="GO" id="GO:0004713">
    <property type="term" value="F:protein tyrosine kinase activity"/>
    <property type="evidence" value="ECO:0007669"/>
    <property type="project" value="TreeGrafter"/>
</dbReference>
<dbReference type="Proteomes" id="UP000575469">
    <property type="component" value="Unassembled WGS sequence"/>
</dbReference>
<keyword evidence="1" id="KW-0472">Membrane</keyword>
<name>A0A848P8V8_9RALS</name>
<dbReference type="GO" id="GO:0005886">
    <property type="term" value="C:plasma membrane"/>
    <property type="evidence" value="ECO:0007669"/>
    <property type="project" value="TreeGrafter"/>
</dbReference>
<evidence type="ECO:0000256" key="1">
    <source>
        <dbReference type="SAM" id="Phobius"/>
    </source>
</evidence>
<proteinExistence type="predicted"/>
<feature type="transmembrane region" description="Helical" evidence="1">
    <location>
        <begin position="259"/>
        <end position="280"/>
    </location>
</feature>
<dbReference type="PANTHER" id="PTHR32309:SF13">
    <property type="entry name" value="FERRIC ENTEROBACTIN TRANSPORT PROTEIN FEPE"/>
    <property type="match status" value="1"/>
</dbReference>
<keyword evidence="1" id="KW-1133">Transmembrane helix</keyword>
<sequence length="287" mass="30376">MPSTGTDTSFPALAPIRLLAKSFKAIFLAGIVGAGVGLLAYQFIHPRWVASMVIQLGQVSVPDAKGSLVTQPLENQLTATERYNLPSLRLQVLEALGLPGPDTGNSDADLIFRSMKATAGRSPNVINVEVSAHSRESAASALEIALKVFSAAHRKLFDQAVSGVRSNLEITQNKLAAAQRDYAHINETIKSMAAPLGSAANIGSREVLASNTITLINTQVIELQQQVATYQDALGPLRTYPTQAMGPAYVPVRPTTPSVAAFILTGAAIGLMLCGSLVLLRESFRTA</sequence>
<dbReference type="RefSeq" id="WP_167313319.1">
    <property type="nucleotide sequence ID" value="NZ_PKPC01000003.1"/>
</dbReference>
<comment type="caution">
    <text evidence="2">The sequence shown here is derived from an EMBL/GenBank/DDBJ whole genome shotgun (WGS) entry which is preliminary data.</text>
</comment>
<gene>
    <name evidence="2" type="ORF">HGR00_28680</name>
</gene>